<proteinExistence type="predicted"/>
<comment type="caution">
    <text evidence="6">The sequence shown here is derived from an EMBL/GenBank/DDBJ whole genome shotgun (WGS) entry which is preliminary data.</text>
</comment>
<dbReference type="PROSITE" id="PS50977">
    <property type="entry name" value="HTH_TETR_2"/>
    <property type="match status" value="1"/>
</dbReference>
<keyword evidence="3" id="KW-0804">Transcription</keyword>
<dbReference type="PANTHER" id="PTHR30055:SF234">
    <property type="entry name" value="HTH-TYPE TRANSCRIPTIONAL REGULATOR BETI"/>
    <property type="match status" value="1"/>
</dbReference>
<dbReference type="InterPro" id="IPR050109">
    <property type="entry name" value="HTH-type_TetR-like_transc_reg"/>
</dbReference>
<feature type="DNA-binding region" description="H-T-H motif" evidence="4">
    <location>
        <begin position="43"/>
        <end position="62"/>
    </location>
</feature>
<evidence type="ECO:0000313" key="7">
    <source>
        <dbReference type="Proteomes" id="UP000032360"/>
    </source>
</evidence>
<keyword evidence="7" id="KW-1185">Reference proteome</keyword>
<dbReference type="PANTHER" id="PTHR30055">
    <property type="entry name" value="HTH-TYPE TRANSCRIPTIONAL REGULATOR RUTR"/>
    <property type="match status" value="1"/>
</dbReference>
<gene>
    <name evidence="6" type="primary">fabR</name>
    <name evidence="6" type="ORF">AXFE_01700</name>
</gene>
<dbReference type="Pfam" id="PF13305">
    <property type="entry name" value="TetR_C_33"/>
    <property type="match status" value="1"/>
</dbReference>
<dbReference type="InterPro" id="IPR025996">
    <property type="entry name" value="MT1864/Rv1816-like_C"/>
</dbReference>
<reference evidence="6 7" key="1">
    <citation type="submission" date="2015-01" db="EMBL/GenBank/DDBJ databases">
        <title>Draft genome of the acidophilic iron oxidizer Acidithrix ferrooxidans strain Py-F3.</title>
        <authorList>
            <person name="Poehlein A."/>
            <person name="Eisen S."/>
            <person name="Schloemann M."/>
            <person name="Johnson B.D."/>
            <person name="Daniel R."/>
            <person name="Muehling M."/>
        </authorList>
    </citation>
    <scope>NUCLEOTIDE SEQUENCE [LARGE SCALE GENOMIC DNA]</scope>
    <source>
        <strain evidence="6 7">Py-F3</strain>
    </source>
</reference>
<dbReference type="Gene3D" id="1.10.357.10">
    <property type="entry name" value="Tetracycline Repressor, domain 2"/>
    <property type="match status" value="1"/>
</dbReference>
<dbReference type="SUPFAM" id="SSF46689">
    <property type="entry name" value="Homeodomain-like"/>
    <property type="match status" value="1"/>
</dbReference>
<dbReference type="InterPro" id="IPR036271">
    <property type="entry name" value="Tet_transcr_reg_TetR-rel_C_sf"/>
</dbReference>
<dbReference type="OrthoDB" id="8222629at2"/>
<evidence type="ECO:0000259" key="5">
    <source>
        <dbReference type="PROSITE" id="PS50977"/>
    </source>
</evidence>
<evidence type="ECO:0000256" key="2">
    <source>
        <dbReference type="ARBA" id="ARBA00023125"/>
    </source>
</evidence>
<dbReference type="AlphaFoldDB" id="A0A0D8HM28"/>
<evidence type="ECO:0000256" key="4">
    <source>
        <dbReference type="PROSITE-ProRule" id="PRU00335"/>
    </source>
</evidence>
<keyword evidence="1" id="KW-0805">Transcription regulation</keyword>
<dbReference type="InterPro" id="IPR009057">
    <property type="entry name" value="Homeodomain-like_sf"/>
</dbReference>
<dbReference type="GO" id="GO:0003700">
    <property type="term" value="F:DNA-binding transcription factor activity"/>
    <property type="evidence" value="ECO:0007669"/>
    <property type="project" value="TreeGrafter"/>
</dbReference>
<evidence type="ECO:0000313" key="6">
    <source>
        <dbReference type="EMBL" id="KJF18884.1"/>
    </source>
</evidence>
<dbReference type="Proteomes" id="UP000032360">
    <property type="component" value="Unassembled WGS sequence"/>
</dbReference>
<dbReference type="InterPro" id="IPR001647">
    <property type="entry name" value="HTH_TetR"/>
</dbReference>
<dbReference type="EMBL" id="JXYS01000003">
    <property type="protein sequence ID" value="KJF18884.1"/>
    <property type="molecule type" value="Genomic_DNA"/>
</dbReference>
<dbReference type="RefSeq" id="WP_052604013.1">
    <property type="nucleotide sequence ID" value="NZ_JXYS01000003.1"/>
</dbReference>
<name>A0A0D8HM28_9ACTN</name>
<dbReference type="SUPFAM" id="SSF48498">
    <property type="entry name" value="Tetracyclin repressor-like, C-terminal domain"/>
    <property type="match status" value="1"/>
</dbReference>
<accession>A0A0D8HM28</accession>
<evidence type="ECO:0000256" key="1">
    <source>
        <dbReference type="ARBA" id="ARBA00023015"/>
    </source>
</evidence>
<sequence length="212" mass="23799">MPANTKITKRTRNPRGQGDHLREEIVLACIRLLDQSASELTLSLRSIAKEAGIAAPSISRHFHDVHEIIDTVIARELNAFLRLLYEARSSSQNPRDQIIALVQAYVNYGIQSPSRYRVLFSRTYSPDWNEDRHPMVETSPLMAEAFAIVTDTIQECINIGISTASDTTLGAVLLWYGLHGLITLRQSITSFPWPDLDVTVDRILRDSIALSN</sequence>
<organism evidence="6 7">
    <name type="scientific">Acidithrix ferrooxidans</name>
    <dbReference type="NCBI Taxonomy" id="1280514"/>
    <lineage>
        <taxon>Bacteria</taxon>
        <taxon>Bacillati</taxon>
        <taxon>Actinomycetota</taxon>
        <taxon>Acidimicrobiia</taxon>
        <taxon>Acidimicrobiales</taxon>
        <taxon>Acidimicrobiaceae</taxon>
        <taxon>Acidithrix</taxon>
    </lineage>
</organism>
<protein>
    <submittedName>
        <fullName evidence="6">HTH-type transcriptional repressor FabR</fullName>
    </submittedName>
</protein>
<keyword evidence="2 4" id="KW-0238">DNA-binding</keyword>
<evidence type="ECO:0000256" key="3">
    <source>
        <dbReference type="ARBA" id="ARBA00023163"/>
    </source>
</evidence>
<dbReference type="GO" id="GO:0000976">
    <property type="term" value="F:transcription cis-regulatory region binding"/>
    <property type="evidence" value="ECO:0007669"/>
    <property type="project" value="TreeGrafter"/>
</dbReference>
<feature type="domain" description="HTH tetR-type" evidence="5">
    <location>
        <begin position="19"/>
        <end position="80"/>
    </location>
</feature>